<feature type="signal peptide" evidence="2">
    <location>
        <begin position="1"/>
        <end position="25"/>
    </location>
</feature>
<dbReference type="Proteomes" id="UP000034182">
    <property type="component" value="Unassembled WGS sequence"/>
</dbReference>
<proteinExistence type="predicted"/>
<reference evidence="3 4" key="1">
    <citation type="submission" date="2015-03" db="EMBL/GenBank/DDBJ databases">
        <authorList>
            <person name="Morales-Cruz A."/>
            <person name="Amrine K.C."/>
            <person name="Cantu D."/>
        </authorList>
    </citation>
    <scope>NUCLEOTIDE SEQUENCE [LARGE SCALE GENOMIC DNA]</scope>
    <source>
        <strain evidence="3">DS831</strain>
    </source>
</reference>
<reference evidence="3 4" key="2">
    <citation type="submission" date="2015-05" db="EMBL/GenBank/DDBJ databases">
        <title>Distinctive expansion of gene families associated with plant cell wall degradation and secondary metabolism in the genomes of grapevine trunk pathogens.</title>
        <authorList>
            <person name="Lawrence D.P."/>
            <person name="Travadon R."/>
            <person name="Rolshausen P.E."/>
            <person name="Baumgartner K."/>
        </authorList>
    </citation>
    <scope>NUCLEOTIDE SEQUENCE [LARGE SCALE GENOMIC DNA]</scope>
    <source>
        <strain evidence="3">DS831</strain>
    </source>
</reference>
<dbReference type="PANTHER" id="PTHR37536">
    <property type="entry name" value="PUTATIVE (AFU_ORTHOLOGUE AFUA_3G02970)-RELATED"/>
    <property type="match status" value="1"/>
</dbReference>
<dbReference type="SUPFAM" id="SSF49899">
    <property type="entry name" value="Concanavalin A-like lectins/glucanases"/>
    <property type="match status" value="2"/>
</dbReference>
<gene>
    <name evidence="3" type="ORF">UCDDS831_g02659</name>
</gene>
<organism evidence="3 4">
    <name type="scientific">Diplodia seriata</name>
    <dbReference type="NCBI Taxonomy" id="420778"/>
    <lineage>
        <taxon>Eukaryota</taxon>
        <taxon>Fungi</taxon>
        <taxon>Dikarya</taxon>
        <taxon>Ascomycota</taxon>
        <taxon>Pezizomycotina</taxon>
        <taxon>Dothideomycetes</taxon>
        <taxon>Dothideomycetes incertae sedis</taxon>
        <taxon>Botryosphaeriales</taxon>
        <taxon>Botryosphaeriaceae</taxon>
        <taxon>Diplodia</taxon>
    </lineage>
</organism>
<comment type="caution">
    <text evidence="3">The sequence shown here is derived from an EMBL/GenBank/DDBJ whole genome shotgun (WGS) entry which is preliminary data.</text>
</comment>
<dbReference type="Gene3D" id="2.60.120.700">
    <property type="entry name" value="Peptidase G1"/>
    <property type="match status" value="2"/>
</dbReference>
<feature type="region of interest" description="Disordered" evidence="1">
    <location>
        <begin position="258"/>
        <end position="306"/>
    </location>
</feature>
<dbReference type="CDD" id="cd13426">
    <property type="entry name" value="Peptidase_G1"/>
    <property type="match status" value="1"/>
</dbReference>
<evidence type="ECO:0000313" key="4">
    <source>
        <dbReference type="Proteomes" id="UP000034182"/>
    </source>
</evidence>
<dbReference type="EMBL" id="LAQI01000063">
    <property type="protein sequence ID" value="KKY24004.1"/>
    <property type="molecule type" value="Genomic_DNA"/>
</dbReference>
<dbReference type="GO" id="GO:0006508">
    <property type="term" value="P:proteolysis"/>
    <property type="evidence" value="ECO:0007669"/>
    <property type="project" value="InterPro"/>
</dbReference>
<dbReference type="InterPro" id="IPR038656">
    <property type="entry name" value="Peptidase_G1_sf"/>
</dbReference>
<dbReference type="AlphaFoldDB" id="A0A0G2ENW3"/>
<evidence type="ECO:0000256" key="2">
    <source>
        <dbReference type="SAM" id="SignalP"/>
    </source>
</evidence>
<dbReference type="InterPro" id="IPR000250">
    <property type="entry name" value="Peptidase_G1"/>
</dbReference>
<feature type="compositionally biased region" description="Basic and acidic residues" evidence="1">
    <location>
        <begin position="289"/>
        <end position="298"/>
    </location>
</feature>
<protein>
    <submittedName>
        <fullName evidence="3">Putative aspergillopepsin-2 heavy chain</fullName>
    </submittedName>
</protein>
<name>A0A0G2ENW3_9PEZI</name>
<accession>A0A0G2ENW3</accession>
<keyword evidence="2" id="KW-0732">Signal</keyword>
<dbReference type="PANTHER" id="PTHR37536:SF1">
    <property type="entry name" value="ASPERGILLOPEPSIN, PUTAITVE (AFU_ORTHOLOGUE AFUA_7G01200)"/>
    <property type="match status" value="1"/>
</dbReference>
<feature type="chain" id="PRO_5002543677" evidence="2">
    <location>
        <begin position="26"/>
        <end position="540"/>
    </location>
</feature>
<evidence type="ECO:0000256" key="1">
    <source>
        <dbReference type="SAM" id="MobiDB-lite"/>
    </source>
</evidence>
<sequence>MKVANRLSGGLTLLLGLLLAGLTFAVSAGTTDITRTLGTTANSGKWGGVMIPQPPSSGHFTAVQGTFTVPKIAVPVGVQLQDAWEATIQLGIGGTINGSHTWLQQVGVMLSIDPSGNATYQGFHMWYYIYDDGAELTICEGDELMLRVESYSYPNTTGIVIIENHTTGKGFRKILNSPPNTPALIAWHAEWWVREPIDSRLVNFSSITINQAVAYTSDGSTVGPEDGSALIATIQEGGKLMTETTLGSGELTLAYNPRTASRRRMPEKPALSSRELAVASRSHAASRRGAAEKRRMDPNRPGGRAGARFVRPFDGVKYGSIEGTFIMPEISLPANPVMSNFTAVVAVNIGGTAQDKEPSASVGVKLTINYDTSIPISYQPFFKMGEAEHYFDDLYIISGDVLTLRLEFDNRDGTQGHGTIINKGLTNSGGTKAEKTTKLSGGGPVEGYHAEWVVIDPTPKSTSDYPLSEPFPDFDTIDFVDPIVTTWNATTHSPGDALGDLVASELIYSPEGVPMTEVLIGPRLVSIKYKPLADGQGSSK</sequence>
<dbReference type="InterPro" id="IPR013320">
    <property type="entry name" value="ConA-like_dom_sf"/>
</dbReference>
<dbReference type="GO" id="GO:0070007">
    <property type="term" value="F:glutamic-type endopeptidase activity"/>
    <property type="evidence" value="ECO:0007669"/>
    <property type="project" value="InterPro"/>
</dbReference>
<dbReference type="Pfam" id="PF01828">
    <property type="entry name" value="Peptidase_A4"/>
    <property type="match status" value="2"/>
</dbReference>
<evidence type="ECO:0000313" key="3">
    <source>
        <dbReference type="EMBL" id="KKY24004.1"/>
    </source>
</evidence>